<dbReference type="AlphaFoldDB" id="A0A7S1YZ85"/>
<feature type="transmembrane region" description="Helical" evidence="5">
    <location>
        <begin position="188"/>
        <end position="205"/>
    </location>
</feature>
<dbReference type="InterPro" id="IPR006694">
    <property type="entry name" value="Fatty_acid_hydroxylase"/>
</dbReference>
<name>A0A7S1YZ85_TRICV</name>
<accession>A0A7S1YZ85</accession>
<dbReference type="EMBL" id="HBGO01004667">
    <property type="protein sequence ID" value="CAD9323930.1"/>
    <property type="molecule type" value="Transcribed_RNA"/>
</dbReference>
<organism evidence="7">
    <name type="scientific">Trieres chinensis</name>
    <name type="common">Marine centric diatom</name>
    <name type="synonym">Odontella sinensis</name>
    <dbReference type="NCBI Taxonomy" id="1514140"/>
    <lineage>
        <taxon>Eukaryota</taxon>
        <taxon>Sar</taxon>
        <taxon>Stramenopiles</taxon>
        <taxon>Ochrophyta</taxon>
        <taxon>Bacillariophyta</taxon>
        <taxon>Mediophyceae</taxon>
        <taxon>Biddulphiophycidae</taxon>
        <taxon>Eupodiscales</taxon>
        <taxon>Parodontellaceae</taxon>
        <taxon>Trieres</taxon>
    </lineage>
</organism>
<evidence type="ECO:0000256" key="3">
    <source>
        <dbReference type="ARBA" id="ARBA00022989"/>
    </source>
</evidence>
<evidence type="ECO:0000313" key="7">
    <source>
        <dbReference type="EMBL" id="CAD9323930.1"/>
    </source>
</evidence>
<evidence type="ECO:0000256" key="2">
    <source>
        <dbReference type="ARBA" id="ARBA00022692"/>
    </source>
</evidence>
<proteinExistence type="predicted"/>
<feature type="transmembrane region" description="Helical" evidence="5">
    <location>
        <begin position="62"/>
        <end position="80"/>
    </location>
</feature>
<dbReference type="GO" id="GO:0005506">
    <property type="term" value="F:iron ion binding"/>
    <property type="evidence" value="ECO:0007669"/>
    <property type="project" value="InterPro"/>
</dbReference>
<dbReference type="Pfam" id="PF04116">
    <property type="entry name" value="FA_hydroxylase"/>
    <property type="match status" value="1"/>
</dbReference>
<reference evidence="7" key="1">
    <citation type="submission" date="2021-01" db="EMBL/GenBank/DDBJ databases">
        <authorList>
            <person name="Corre E."/>
            <person name="Pelletier E."/>
            <person name="Niang G."/>
            <person name="Scheremetjew M."/>
            <person name="Finn R."/>
            <person name="Kale V."/>
            <person name="Holt S."/>
            <person name="Cochrane G."/>
            <person name="Meng A."/>
            <person name="Brown T."/>
            <person name="Cohen L."/>
        </authorList>
    </citation>
    <scope>NUCLEOTIDE SEQUENCE</scope>
    <source>
        <strain evidence="7">Grunow 1884</strain>
    </source>
</reference>
<evidence type="ECO:0000259" key="6">
    <source>
        <dbReference type="Pfam" id="PF04116"/>
    </source>
</evidence>
<feature type="transmembrane region" description="Helical" evidence="5">
    <location>
        <begin position="101"/>
        <end position="125"/>
    </location>
</feature>
<protein>
    <recommendedName>
        <fullName evidence="6">Fatty acid hydroxylase domain-containing protein</fullName>
    </recommendedName>
</protein>
<dbReference type="GO" id="GO:0016491">
    <property type="term" value="F:oxidoreductase activity"/>
    <property type="evidence" value="ECO:0007669"/>
    <property type="project" value="InterPro"/>
</dbReference>
<feature type="domain" description="Fatty acid hydroxylase" evidence="6">
    <location>
        <begin position="139"/>
        <end position="280"/>
    </location>
</feature>
<evidence type="ECO:0000256" key="4">
    <source>
        <dbReference type="ARBA" id="ARBA00023136"/>
    </source>
</evidence>
<gene>
    <name evidence="7" type="ORF">OSIN01602_LOCUS2612</name>
</gene>
<dbReference type="GO" id="GO:0016020">
    <property type="term" value="C:membrane"/>
    <property type="evidence" value="ECO:0007669"/>
    <property type="project" value="UniProtKB-SubCell"/>
</dbReference>
<evidence type="ECO:0000256" key="5">
    <source>
        <dbReference type="SAM" id="Phobius"/>
    </source>
</evidence>
<keyword evidence="2 5" id="KW-0812">Transmembrane</keyword>
<dbReference type="GO" id="GO:0008610">
    <property type="term" value="P:lipid biosynthetic process"/>
    <property type="evidence" value="ECO:0007669"/>
    <property type="project" value="InterPro"/>
</dbReference>
<evidence type="ECO:0000256" key="1">
    <source>
        <dbReference type="ARBA" id="ARBA00004370"/>
    </source>
</evidence>
<sequence length="649" mass="75025">MCQRPRIKEAPLPTIPVNKAEPKKLIAPTHSHERNTDYDLLFFLAPALMWWATPVFPVYAVGIARILCTHLILTLHYIFVDKDNYHNKLSQKQLKREKDDYLVGTVLHMWSQVALQIIFPTMFFSDNSEIGSCALEAFIAHIAIVEPLYYAVHRWLHIPHQMKKMHGFHHLSINTLPSTSLVQNFHEHFIYIATFGPAFLVPFLLTQRQHWIVVGAYLVIFDAVNAWGHTNIKIRHWLFTHKYSPFTYLFYTPEFHLGHHAYFQANYGLFMPVWDHLLGTYREYKKPDLKLAPAKQQDFVFIGHNGGLGHILTCPEFSVYNVYDNYKRTFLPLEVEFLIMHILGNLAKIVMKWYRCSRFLVNDELVARIICTCRTPWDFGSPKSYGAMNKEIVELIKDQYKECGTRYFGLGNLNKMKQLNDGGAVVAKMVAEDPFLKDKNIRVWTGDTMTSASVYNQILDIPDLDELFYIGATGKIGVAVCEKLVQARPNLKIRIFSKNRAFNHPNISYSSDLKDITKYKVAVVGKILPERFYNKAFSGSAPCRTRYILDYTVPFIPITAAQKHRDPIQHIHIGLLRTNPNNTFLKGPFDVCMSHDQNHIYPCHFGCLMNAVAKRETNETGEVDQDDMDKMWKRAVSYGFENKLISYSL</sequence>
<keyword evidence="3 5" id="KW-1133">Transmembrane helix</keyword>
<dbReference type="PANTHER" id="PTHR11863">
    <property type="entry name" value="STEROL DESATURASE"/>
    <property type="match status" value="1"/>
</dbReference>
<feature type="transmembrane region" description="Helical" evidence="5">
    <location>
        <begin position="211"/>
        <end position="228"/>
    </location>
</feature>
<feature type="transmembrane region" description="Helical" evidence="5">
    <location>
        <begin position="38"/>
        <end position="56"/>
    </location>
</feature>
<dbReference type="InterPro" id="IPR050307">
    <property type="entry name" value="Sterol_Desaturase_Related"/>
</dbReference>
<keyword evidence="4 5" id="KW-0472">Membrane</keyword>
<comment type="subcellular location">
    <subcellularLocation>
        <location evidence="1">Membrane</location>
    </subcellularLocation>
</comment>